<dbReference type="Gramene" id="rna-AYBTSS11_LOCUS1327">
    <property type="protein sequence ID" value="CAJ1828152.1"/>
    <property type="gene ID" value="gene-AYBTSS11_LOCUS1327"/>
</dbReference>
<evidence type="ECO:0000313" key="14">
    <source>
        <dbReference type="EMBL" id="CAJ1828152.1"/>
    </source>
</evidence>
<dbReference type="Proteomes" id="UP001189624">
    <property type="component" value="Chromosome 1"/>
</dbReference>
<dbReference type="InterPro" id="IPR045032">
    <property type="entry name" value="PEL"/>
</dbReference>
<comment type="pathway">
    <text evidence="3 12">Glycan metabolism; pectin degradation; 2-dehydro-3-deoxy-D-gluconate from pectin: step 2/5.</text>
</comment>
<evidence type="ECO:0000313" key="15">
    <source>
        <dbReference type="Proteomes" id="UP001189624"/>
    </source>
</evidence>
<accession>A0AA86VVI7</accession>
<feature type="chain" id="PRO_5041516890" description="Pectate lyase" evidence="12">
    <location>
        <begin position="25"/>
        <end position="443"/>
    </location>
</feature>
<dbReference type="InterPro" id="IPR002022">
    <property type="entry name" value="Pec_lyase"/>
</dbReference>
<dbReference type="PRINTS" id="PR00807">
    <property type="entry name" value="AMBALLERGEN"/>
</dbReference>
<evidence type="ECO:0000256" key="6">
    <source>
        <dbReference type="ARBA" id="ARBA00022512"/>
    </source>
</evidence>
<name>A0AA86VVI7_9FABA</name>
<evidence type="ECO:0000256" key="10">
    <source>
        <dbReference type="ARBA" id="ARBA00023180"/>
    </source>
</evidence>
<feature type="domain" description="Pectate lyase" evidence="13">
    <location>
        <begin position="168"/>
        <end position="365"/>
    </location>
</feature>
<keyword evidence="9 12" id="KW-0106">Calcium</keyword>
<keyword evidence="8 12" id="KW-0732">Signal</keyword>
<evidence type="ECO:0000256" key="9">
    <source>
        <dbReference type="ARBA" id="ARBA00022837"/>
    </source>
</evidence>
<dbReference type="Pfam" id="PF04431">
    <property type="entry name" value="Pec_lyase_N"/>
    <property type="match status" value="1"/>
</dbReference>
<feature type="signal peptide" evidence="12">
    <location>
        <begin position="1"/>
        <end position="24"/>
    </location>
</feature>
<evidence type="ECO:0000256" key="8">
    <source>
        <dbReference type="ARBA" id="ARBA00022729"/>
    </source>
</evidence>
<dbReference type="InterPro" id="IPR018082">
    <property type="entry name" value="AmbAllergen"/>
</dbReference>
<dbReference type="Gene3D" id="2.160.20.10">
    <property type="entry name" value="Single-stranded right-handed beta-helix, Pectin lyase-like"/>
    <property type="match status" value="1"/>
</dbReference>
<evidence type="ECO:0000256" key="11">
    <source>
        <dbReference type="ARBA" id="ARBA00023239"/>
    </source>
</evidence>
<dbReference type="AlphaFoldDB" id="A0AA86VVI7"/>
<evidence type="ECO:0000256" key="1">
    <source>
        <dbReference type="ARBA" id="ARBA00000695"/>
    </source>
</evidence>
<dbReference type="GO" id="GO:0046872">
    <property type="term" value="F:metal ion binding"/>
    <property type="evidence" value="ECO:0007669"/>
    <property type="project" value="UniProtKB-KW"/>
</dbReference>
<dbReference type="SUPFAM" id="SSF51126">
    <property type="entry name" value="Pectin lyase-like"/>
    <property type="match status" value="1"/>
</dbReference>
<dbReference type="EC" id="4.2.2.2" evidence="5 12"/>
<dbReference type="InterPro" id="IPR012334">
    <property type="entry name" value="Pectin_lyas_fold"/>
</dbReference>
<evidence type="ECO:0000256" key="2">
    <source>
        <dbReference type="ARBA" id="ARBA00004191"/>
    </source>
</evidence>
<keyword evidence="11 12" id="KW-0456">Lyase</keyword>
<dbReference type="SMART" id="SM00656">
    <property type="entry name" value="Amb_all"/>
    <property type="match status" value="1"/>
</dbReference>
<comment type="subcellular location">
    <subcellularLocation>
        <location evidence="2">Secreted</location>
        <location evidence="2">Cell wall</location>
    </subcellularLocation>
</comment>
<evidence type="ECO:0000256" key="12">
    <source>
        <dbReference type="RuleBase" id="RU361123"/>
    </source>
</evidence>
<evidence type="ECO:0000256" key="5">
    <source>
        <dbReference type="ARBA" id="ARBA00012272"/>
    </source>
</evidence>
<evidence type="ECO:0000256" key="4">
    <source>
        <dbReference type="ARBA" id="ARBA00010980"/>
    </source>
</evidence>
<keyword evidence="15" id="KW-1185">Reference proteome</keyword>
<evidence type="ECO:0000259" key="13">
    <source>
        <dbReference type="SMART" id="SM00656"/>
    </source>
</evidence>
<dbReference type="PANTHER" id="PTHR31683:SF184">
    <property type="entry name" value="PECTATE LYASE"/>
    <property type="match status" value="1"/>
</dbReference>
<keyword evidence="7 12" id="KW-0479">Metal-binding</keyword>
<dbReference type="PANTHER" id="PTHR31683">
    <property type="entry name" value="PECTATE LYASE 18-RELATED"/>
    <property type="match status" value="1"/>
</dbReference>
<evidence type="ECO:0000256" key="7">
    <source>
        <dbReference type="ARBA" id="ARBA00022723"/>
    </source>
</evidence>
<dbReference type="InterPro" id="IPR007524">
    <property type="entry name" value="Pec_lyase_N"/>
</dbReference>
<dbReference type="EMBL" id="OY731398">
    <property type="protein sequence ID" value="CAJ1828152.1"/>
    <property type="molecule type" value="Genomic_DNA"/>
</dbReference>
<evidence type="ECO:0000256" key="3">
    <source>
        <dbReference type="ARBA" id="ARBA00005220"/>
    </source>
</evidence>
<dbReference type="Pfam" id="PF00544">
    <property type="entry name" value="Pectate_lyase_4"/>
    <property type="match status" value="1"/>
</dbReference>
<keyword evidence="6" id="KW-0134">Cell wall</keyword>
<reference evidence="14" key="1">
    <citation type="submission" date="2023-10" db="EMBL/GenBank/DDBJ databases">
        <authorList>
            <person name="Domelevo Entfellner J.-B."/>
        </authorList>
    </citation>
    <scope>NUCLEOTIDE SEQUENCE</scope>
</reference>
<organism evidence="14 15">
    <name type="scientific">Sphenostylis stenocarpa</name>
    <dbReference type="NCBI Taxonomy" id="92480"/>
    <lineage>
        <taxon>Eukaryota</taxon>
        <taxon>Viridiplantae</taxon>
        <taxon>Streptophyta</taxon>
        <taxon>Embryophyta</taxon>
        <taxon>Tracheophyta</taxon>
        <taxon>Spermatophyta</taxon>
        <taxon>Magnoliopsida</taxon>
        <taxon>eudicotyledons</taxon>
        <taxon>Gunneridae</taxon>
        <taxon>Pentapetalae</taxon>
        <taxon>rosids</taxon>
        <taxon>fabids</taxon>
        <taxon>Fabales</taxon>
        <taxon>Fabaceae</taxon>
        <taxon>Papilionoideae</taxon>
        <taxon>50 kb inversion clade</taxon>
        <taxon>NPAAA clade</taxon>
        <taxon>indigoferoid/millettioid clade</taxon>
        <taxon>Phaseoleae</taxon>
        <taxon>Sphenostylis</taxon>
    </lineage>
</organism>
<proteinExistence type="inferred from homology"/>
<sequence length="443" mass="49166">MAGSSSKVALILVAFAITIPCLEAGIGEFDDFLKAQSEEAHEIALESYVPDPENVTSDLNLQVHSALGEALKEESNHTRRELKQKYSGPCLALNPIDRCWRCKKNWAKDRFKLAHCVKGFGRRAVGGLNGKIYIVTDPSDNEPVNPKPGTLRYGVLKKDPLWITFKHSMVIKLNYELLIASDKTIDGRGANVVIKGGAGLTMQFVNNIIIHGLRIQKIKSMDGGMLRDSWNHVGVRTRCDGDAISIFGSSNIWIDHISLSDCEDGLIDIIQGSTGITISNCHMTKHNDVMLFGASDTYNGDKIMQVTVAFNHFGQGLIQRMPRCRWGFFHVLNNDYTHWLMYAIGGSSGPTILSQGNRFIAPNNDAAKEVTHRDYAQPSVWSKWQWRSQNDLFMNGATFIESGKPIGKLPFNKGFLMKPRHGSQANRLSRFSGALNCIVGKPC</sequence>
<dbReference type="GO" id="GO:0030570">
    <property type="term" value="F:pectate lyase activity"/>
    <property type="evidence" value="ECO:0007669"/>
    <property type="project" value="UniProtKB-EC"/>
</dbReference>
<keyword evidence="10" id="KW-0325">Glycoprotein</keyword>
<comment type="cofactor">
    <cofactor evidence="12">
        <name>Ca(2+)</name>
        <dbReference type="ChEBI" id="CHEBI:29108"/>
    </cofactor>
    <text evidence="12">Binds 1 Ca(2+) ion. Required for its activity.</text>
</comment>
<comment type="catalytic activity">
    <reaction evidence="1 12">
        <text>Eliminative cleavage of (1-&gt;4)-alpha-D-galacturonan to give oligosaccharides with 4-deoxy-alpha-D-galact-4-enuronosyl groups at their non-reducing ends.</text>
        <dbReference type="EC" id="4.2.2.2"/>
    </reaction>
</comment>
<comment type="similarity">
    <text evidence="4 12">Belongs to the polysaccharide lyase 1 family.</text>
</comment>
<gene>
    <name evidence="14" type="ORF">AYBTSS11_LOCUS1327</name>
</gene>
<protein>
    <recommendedName>
        <fullName evidence="5 12">Pectate lyase</fullName>
        <ecNumber evidence="5 12">4.2.2.2</ecNumber>
    </recommendedName>
</protein>
<keyword evidence="6" id="KW-0964">Secreted</keyword>
<dbReference type="InterPro" id="IPR011050">
    <property type="entry name" value="Pectin_lyase_fold/virulence"/>
</dbReference>